<proteinExistence type="predicted"/>
<accession>A0ABV0XVB3</accession>
<organism evidence="1 2">
    <name type="scientific">Ameca splendens</name>
    <dbReference type="NCBI Taxonomy" id="208324"/>
    <lineage>
        <taxon>Eukaryota</taxon>
        <taxon>Metazoa</taxon>
        <taxon>Chordata</taxon>
        <taxon>Craniata</taxon>
        <taxon>Vertebrata</taxon>
        <taxon>Euteleostomi</taxon>
        <taxon>Actinopterygii</taxon>
        <taxon>Neopterygii</taxon>
        <taxon>Teleostei</taxon>
        <taxon>Neoteleostei</taxon>
        <taxon>Acanthomorphata</taxon>
        <taxon>Ovalentaria</taxon>
        <taxon>Atherinomorphae</taxon>
        <taxon>Cyprinodontiformes</taxon>
        <taxon>Goodeidae</taxon>
        <taxon>Ameca</taxon>
    </lineage>
</organism>
<dbReference type="Proteomes" id="UP001469553">
    <property type="component" value="Unassembled WGS sequence"/>
</dbReference>
<sequence length="199" mass="22052">MRCIPAHVTDSLPSDWTALTEPARESSSASYSVRKSEFLQRTARCVRVMEDVCCDSRSLSRSTNHLLPSLQHTLPSFFSSQSKHTEIKAACVCVCVCVCVRLLRYVSHTNISNPGMSLPVSAETVILIGISGKLICSLFSCLTVDRVGTVIRTSVTTATRLKEPENGKKKRTPSRCRRHVGRLAAELLLPRRLHPTLCR</sequence>
<protein>
    <submittedName>
        <fullName evidence="1">Uncharacterized protein</fullName>
    </submittedName>
</protein>
<dbReference type="EMBL" id="JAHRIP010013348">
    <property type="protein sequence ID" value="MEQ2285420.1"/>
    <property type="molecule type" value="Genomic_DNA"/>
</dbReference>
<name>A0ABV0XVB3_9TELE</name>
<reference evidence="1 2" key="1">
    <citation type="submission" date="2021-06" db="EMBL/GenBank/DDBJ databases">
        <authorList>
            <person name="Palmer J.M."/>
        </authorList>
    </citation>
    <scope>NUCLEOTIDE SEQUENCE [LARGE SCALE GENOMIC DNA]</scope>
    <source>
        <strain evidence="1 2">AS_MEX2019</strain>
        <tissue evidence="1">Muscle</tissue>
    </source>
</reference>
<keyword evidence="2" id="KW-1185">Reference proteome</keyword>
<evidence type="ECO:0000313" key="2">
    <source>
        <dbReference type="Proteomes" id="UP001469553"/>
    </source>
</evidence>
<evidence type="ECO:0000313" key="1">
    <source>
        <dbReference type="EMBL" id="MEQ2285420.1"/>
    </source>
</evidence>
<gene>
    <name evidence="1" type="ORF">AMECASPLE_031563</name>
</gene>
<comment type="caution">
    <text evidence="1">The sequence shown here is derived from an EMBL/GenBank/DDBJ whole genome shotgun (WGS) entry which is preliminary data.</text>
</comment>